<dbReference type="RefSeq" id="XP_009546628.1">
    <property type="nucleotide sequence ID" value="XM_009548333.1"/>
</dbReference>
<dbReference type="KEGG" id="hir:HETIRDRAFT_318279"/>
<protein>
    <submittedName>
        <fullName evidence="1">Uncharacterized protein</fullName>
    </submittedName>
</protein>
<proteinExistence type="predicted"/>
<accession>W4K9M3</accession>
<evidence type="ECO:0000313" key="1">
    <source>
        <dbReference type="EMBL" id="ETW82050.1"/>
    </source>
</evidence>
<feature type="non-terminal residue" evidence="1">
    <location>
        <position position="1"/>
    </location>
</feature>
<organism evidence="1 2">
    <name type="scientific">Heterobasidion irregulare (strain TC 32-1)</name>
    <dbReference type="NCBI Taxonomy" id="747525"/>
    <lineage>
        <taxon>Eukaryota</taxon>
        <taxon>Fungi</taxon>
        <taxon>Dikarya</taxon>
        <taxon>Basidiomycota</taxon>
        <taxon>Agaricomycotina</taxon>
        <taxon>Agaricomycetes</taxon>
        <taxon>Russulales</taxon>
        <taxon>Bondarzewiaceae</taxon>
        <taxon>Heterobasidion</taxon>
        <taxon>Heterobasidion annosum species complex</taxon>
    </lineage>
</organism>
<sequence length="116" mass="13646">VMITFYRAYTAVYTDTIITNITRPHRLRRTDKVQIITLVIHSQRITLSLVEYHGPIVLAGMERRLINYSHAGHEPPSLSWPEGDQRRSTRVVVIERDDLENTYRYIFGILTPYFLK</sequence>
<evidence type="ECO:0000313" key="2">
    <source>
        <dbReference type="Proteomes" id="UP000030671"/>
    </source>
</evidence>
<gene>
    <name evidence="1" type="ORF">HETIRDRAFT_318279</name>
</gene>
<dbReference type="HOGENOM" id="CLU_2102678_0_0_1"/>
<reference evidence="1 2" key="1">
    <citation type="journal article" date="2012" name="New Phytol.">
        <title>Insight into trade-off between wood decay and parasitism from the genome of a fungal forest pathogen.</title>
        <authorList>
            <person name="Olson A."/>
            <person name="Aerts A."/>
            <person name="Asiegbu F."/>
            <person name="Belbahri L."/>
            <person name="Bouzid O."/>
            <person name="Broberg A."/>
            <person name="Canback B."/>
            <person name="Coutinho P.M."/>
            <person name="Cullen D."/>
            <person name="Dalman K."/>
            <person name="Deflorio G."/>
            <person name="van Diepen L.T."/>
            <person name="Dunand C."/>
            <person name="Duplessis S."/>
            <person name="Durling M."/>
            <person name="Gonthier P."/>
            <person name="Grimwood J."/>
            <person name="Fossdal C.G."/>
            <person name="Hansson D."/>
            <person name="Henrissat B."/>
            <person name="Hietala A."/>
            <person name="Himmelstrand K."/>
            <person name="Hoffmeister D."/>
            <person name="Hogberg N."/>
            <person name="James T.Y."/>
            <person name="Karlsson M."/>
            <person name="Kohler A."/>
            <person name="Kues U."/>
            <person name="Lee Y.H."/>
            <person name="Lin Y.C."/>
            <person name="Lind M."/>
            <person name="Lindquist E."/>
            <person name="Lombard V."/>
            <person name="Lucas S."/>
            <person name="Lunden K."/>
            <person name="Morin E."/>
            <person name="Murat C."/>
            <person name="Park J."/>
            <person name="Raffaello T."/>
            <person name="Rouze P."/>
            <person name="Salamov A."/>
            <person name="Schmutz J."/>
            <person name="Solheim H."/>
            <person name="Stahlberg J."/>
            <person name="Velez H."/>
            <person name="de Vries R.P."/>
            <person name="Wiebenga A."/>
            <person name="Woodward S."/>
            <person name="Yakovlev I."/>
            <person name="Garbelotto M."/>
            <person name="Martin F."/>
            <person name="Grigoriev I.V."/>
            <person name="Stenlid J."/>
        </authorList>
    </citation>
    <scope>NUCLEOTIDE SEQUENCE [LARGE SCALE GENOMIC DNA]</scope>
    <source>
        <strain evidence="1 2">TC 32-1</strain>
    </source>
</reference>
<dbReference type="GeneID" id="20670491"/>
<dbReference type="AlphaFoldDB" id="W4K9M3"/>
<dbReference type="Proteomes" id="UP000030671">
    <property type="component" value="Unassembled WGS sequence"/>
</dbReference>
<name>W4K9M3_HETIT</name>
<keyword evidence="2" id="KW-1185">Reference proteome</keyword>
<dbReference type="EMBL" id="KI925458">
    <property type="protein sequence ID" value="ETW82050.1"/>
    <property type="molecule type" value="Genomic_DNA"/>
</dbReference>
<dbReference type="InParanoid" id="W4K9M3"/>